<dbReference type="PATRIC" id="fig|992056.3.peg.1339"/>
<dbReference type="InterPro" id="IPR011335">
    <property type="entry name" value="Restrct_endonuc-II-like"/>
</dbReference>
<protein>
    <submittedName>
        <fullName evidence="1">Type II site-specific deoxyribonuclease</fullName>
        <ecNumber evidence="1">3.1.21.4</ecNumber>
    </submittedName>
</protein>
<dbReference type="GO" id="GO:0009036">
    <property type="term" value="F:type II site-specific deoxyribonuclease activity"/>
    <property type="evidence" value="ECO:0007669"/>
    <property type="project" value="UniProtKB-EC"/>
</dbReference>
<dbReference type="GO" id="GO:0003677">
    <property type="term" value="F:DNA binding"/>
    <property type="evidence" value="ECO:0007669"/>
    <property type="project" value="InterPro"/>
</dbReference>
<name>J0CFY7_HELPX</name>
<organism evidence="1 2">
    <name type="scientific">Helicobacter pylori Hp A-26</name>
    <dbReference type="NCBI Taxonomy" id="992056"/>
    <lineage>
        <taxon>Bacteria</taxon>
        <taxon>Pseudomonadati</taxon>
        <taxon>Campylobacterota</taxon>
        <taxon>Epsilonproteobacteria</taxon>
        <taxon>Campylobacterales</taxon>
        <taxon>Helicobacteraceae</taxon>
        <taxon>Helicobacter</taxon>
    </lineage>
</organism>
<keyword evidence="1" id="KW-0378">Hydrolase</keyword>
<dbReference type="Pfam" id="PF02963">
    <property type="entry name" value="EcoRI"/>
    <property type="match status" value="1"/>
</dbReference>
<dbReference type="Proteomes" id="UP000005323">
    <property type="component" value="Unassembled WGS sequence"/>
</dbReference>
<dbReference type="EC" id="3.1.21.4" evidence="1"/>
<dbReference type="InterPro" id="IPR004221">
    <property type="entry name" value="Restrct_endonuc_II_EcoRI"/>
</dbReference>
<sequence>MGKDSNQDLMQAGNAIERAYKNIAEMANFMLKELHFP</sequence>
<proteinExistence type="predicted"/>
<dbReference type="GO" id="GO:0009307">
    <property type="term" value="P:DNA restriction-modification system"/>
    <property type="evidence" value="ECO:0007669"/>
    <property type="project" value="InterPro"/>
</dbReference>
<dbReference type="EMBL" id="AKOV01000009">
    <property type="protein sequence ID" value="EJB72668.1"/>
    <property type="molecule type" value="Genomic_DNA"/>
</dbReference>
<dbReference type="Gene3D" id="3.40.580.10">
    <property type="entry name" value="Eco RI Endonuclease, subunit A"/>
    <property type="match status" value="1"/>
</dbReference>
<evidence type="ECO:0000313" key="2">
    <source>
        <dbReference type="Proteomes" id="UP000005323"/>
    </source>
</evidence>
<comment type="caution">
    <text evidence="1">The sequence shown here is derived from an EMBL/GenBank/DDBJ whole genome shotgun (WGS) entry which is preliminary data.</text>
</comment>
<gene>
    <name evidence="1" type="primary">ecoRIR</name>
    <name evidence="1" type="ORF">HPHPA26_1388</name>
</gene>
<reference evidence="1 2" key="1">
    <citation type="journal article" date="2013" name="Pathog. Dis.">
        <title>Genome sequences of 65 Helicobacter pylori strains isolated from asymptomatic individuals and patients with gastric cancer, peptic ulcer disease, or gastritis.</title>
        <authorList>
            <person name="Blanchard T.G."/>
            <person name="Czinn S.J."/>
            <person name="Correa P."/>
            <person name="Nakazawa T."/>
            <person name="Keelan M."/>
            <person name="Morningstar L."/>
            <person name="Santana-Cruz I."/>
            <person name="Maroo A."/>
            <person name="McCracken C."/>
            <person name="Shefchek K."/>
            <person name="Daugherty S."/>
            <person name="Song Y."/>
            <person name="Fraser C.M."/>
            <person name="Fricke W.F."/>
        </authorList>
    </citation>
    <scope>NUCLEOTIDE SEQUENCE [LARGE SCALE GENOMIC DNA]</scope>
    <source>
        <strain evidence="1 2">Hp A-26</strain>
    </source>
</reference>
<accession>J0CFY7</accession>
<dbReference type="AlphaFoldDB" id="J0CFY7"/>
<dbReference type="GO" id="GO:0000287">
    <property type="term" value="F:magnesium ion binding"/>
    <property type="evidence" value="ECO:0007669"/>
    <property type="project" value="InterPro"/>
</dbReference>
<evidence type="ECO:0000313" key="1">
    <source>
        <dbReference type="EMBL" id="EJB72668.1"/>
    </source>
</evidence>
<dbReference type="SUPFAM" id="SSF52980">
    <property type="entry name" value="Restriction endonuclease-like"/>
    <property type="match status" value="1"/>
</dbReference>
<dbReference type="InterPro" id="IPR011336">
    <property type="entry name" value="Restrct_endonuc_II_EcoRI/MunI"/>
</dbReference>